<evidence type="ECO:0000259" key="11">
    <source>
        <dbReference type="Pfam" id="PF00465"/>
    </source>
</evidence>
<evidence type="ECO:0000256" key="8">
    <source>
        <dbReference type="PIRSR" id="PIRSR000112-1"/>
    </source>
</evidence>
<dbReference type="Gene3D" id="1.20.1090.10">
    <property type="entry name" value="Dehydroquinate synthase-like - alpha domain"/>
    <property type="match status" value="1"/>
</dbReference>
<gene>
    <name evidence="12" type="ORF">SAMN05444390_101858</name>
</gene>
<comment type="cofactor">
    <cofactor evidence="8">
        <name>Zn(2+)</name>
        <dbReference type="ChEBI" id="CHEBI:29105"/>
    </cofactor>
    <text evidence="8">Binds 1 zinc ion per subunit.</text>
</comment>
<dbReference type="AlphaFoldDB" id="A0A1H5VWI0"/>
<dbReference type="PIRSF" id="PIRSF000112">
    <property type="entry name" value="Glycerol_dehydrogenase"/>
    <property type="match status" value="1"/>
</dbReference>
<dbReference type="InterPro" id="IPR001670">
    <property type="entry name" value="ADH_Fe/GldA"/>
</dbReference>
<evidence type="ECO:0000256" key="5">
    <source>
        <dbReference type="ARBA" id="ARBA00039147"/>
    </source>
</evidence>
<name>A0A1H5VWI0_9GAMM</name>
<protein>
    <recommendedName>
        <fullName evidence="6">Glycerol dehydrogenase</fullName>
        <ecNumber evidence="5">1.1.1.6</ecNumber>
    </recommendedName>
</protein>
<evidence type="ECO:0000256" key="2">
    <source>
        <dbReference type="ARBA" id="ARBA00023002"/>
    </source>
</evidence>
<accession>A0A1H5VWI0</accession>
<keyword evidence="1 8" id="KW-0479">Metal-binding</keyword>
<dbReference type="PANTHER" id="PTHR43616:SF5">
    <property type="entry name" value="GLYCEROL DEHYDROGENASE 1"/>
    <property type="match status" value="1"/>
</dbReference>
<dbReference type="NCBIfam" id="NF006941">
    <property type="entry name" value="PRK09423.1"/>
    <property type="match status" value="1"/>
</dbReference>
<keyword evidence="8" id="KW-0862">Zinc</keyword>
<keyword evidence="3 10" id="KW-0520">NAD</keyword>
<sequence>MSELFMSERQTAQVFRTTPRYVQAPGLIERSADYLAPLKVKRCAVLCTPRSQKGECARLLAALDKKGIDARVTTFGGECSFQEIEARTAELREQGQLDALIALGGGKTLDAGKCIAERLEVPVVIMPTLASNDAPCSALSVIYTPEGATETYEVFAQNPALVMVDTAIVAKAPVRFLVAGMGDAMSTWYEARACHTNPAGMSPYGDRPTLAGVALSQTCADILYAHGVDALEAVKAGQLNAAVEHVVEANTLLSGAGFECTGVAGAHALAQALTLLPEVDHNYLHGEMVAIGTLTQLMLEQDQAEAQRCGRLFAQVGLPINFAQLGMSLSDEAAVNTLIEATLAFPFIGNMAVEVTADGLRQAFAEVERQGNALIEEMGDQPYRDLHG</sequence>
<feature type="binding site" evidence="10">
    <location>
        <position position="137"/>
    </location>
    <ligand>
        <name>NAD(+)</name>
        <dbReference type="ChEBI" id="CHEBI:57540"/>
    </ligand>
</feature>
<dbReference type="Gene3D" id="3.40.50.1970">
    <property type="match status" value="1"/>
</dbReference>
<dbReference type="Proteomes" id="UP000236745">
    <property type="component" value="Unassembled WGS sequence"/>
</dbReference>
<comment type="pathway">
    <text evidence="4">Polyol metabolism; glycerol fermentation; glycerone phosphate from glycerol (oxidative route): step 1/2.</text>
</comment>
<feature type="domain" description="Alcohol dehydrogenase iron-type/glycerol dehydrogenase GldA" evidence="11">
    <location>
        <begin position="19"/>
        <end position="166"/>
    </location>
</feature>
<feature type="binding site" evidence="10">
    <location>
        <position position="143"/>
    </location>
    <ligand>
        <name>NAD(+)</name>
        <dbReference type="ChEBI" id="CHEBI:57540"/>
    </ligand>
</feature>
<dbReference type="CDD" id="cd08170">
    <property type="entry name" value="GlyDH"/>
    <property type="match status" value="1"/>
</dbReference>
<dbReference type="EC" id="1.1.1.6" evidence="5"/>
<dbReference type="SUPFAM" id="SSF56796">
    <property type="entry name" value="Dehydroquinate synthase-like"/>
    <property type="match status" value="1"/>
</dbReference>
<dbReference type="GO" id="GO:0008888">
    <property type="term" value="F:glycerol dehydrogenase (NAD+) activity"/>
    <property type="evidence" value="ECO:0007669"/>
    <property type="project" value="UniProtKB-EC"/>
</dbReference>
<feature type="binding site" evidence="10">
    <location>
        <begin position="128"/>
        <end position="131"/>
    </location>
    <ligand>
        <name>NAD(+)</name>
        <dbReference type="ChEBI" id="CHEBI:57540"/>
    </ligand>
</feature>
<dbReference type="Pfam" id="PF00465">
    <property type="entry name" value="Fe-ADH"/>
    <property type="match status" value="1"/>
</dbReference>
<dbReference type="RefSeq" id="WP_235009043.1">
    <property type="nucleotide sequence ID" value="NZ_FNVQ01000001.1"/>
</dbReference>
<comment type="catalytic activity">
    <reaction evidence="7">
        <text>glycerol + NAD(+) = dihydroxyacetone + NADH + H(+)</text>
        <dbReference type="Rhea" id="RHEA:13769"/>
        <dbReference type="ChEBI" id="CHEBI:15378"/>
        <dbReference type="ChEBI" id="CHEBI:16016"/>
        <dbReference type="ChEBI" id="CHEBI:17754"/>
        <dbReference type="ChEBI" id="CHEBI:57540"/>
        <dbReference type="ChEBI" id="CHEBI:57945"/>
        <dbReference type="EC" id="1.1.1.6"/>
    </reaction>
</comment>
<keyword evidence="2" id="KW-0560">Oxidoreductase</keyword>
<evidence type="ECO:0000313" key="13">
    <source>
        <dbReference type="Proteomes" id="UP000236745"/>
    </source>
</evidence>
<feature type="binding site" evidence="9">
    <location>
        <position position="133"/>
    </location>
    <ligand>
        <name>glycerol</name>
        <dbReference type="ChEBI" id="CHEBI:17754"/>
    </ligand>
</feature>
<feature type="binding site" evidence="8">
    <location>
        <position position="183"/>
    </location>
    <ligand>
        <name>glycerol</name>
        <dbReference type="ChEBI" id="CHEBI:17754"/>
    </ligand>
</feature>
<dbReference type="InterPro" id="IPR016205">
    <property type="entry name" value="Glycerol_DH"/>
</dbReference>
<dbReference type="GO" id="GO:0046872">
    <property type="term" value="F:metal ion binding"/>
    <property type="evidence" value="ECO:0007669"/>
    <property type="project" value="UniProtKB-KW"/>
</dbReference>
<evidence type="ECO:0000313" key="12">
    <source>
        <dbReference type="EMBL" id="SEF91338.1"/>
    </source>
</evidence>
<feature type="binding site" evidence="10">
    <location>
        <begin position="106"/>
        <end position="110"/>
    </location>
    <ligand>
        <name>NAD(+)</name>
        <dbReference type="ChEBI" id="CHEBI:57540"/>
    </ligand>
</feature>
<feature type="binding site" evidence="8">
    <location>
        <position position="267"/>
    </location>
    <ligand>
        <name>glycerol</name>
        <dbReference type="ChEBI" id="CHEBI:17754"/>
    </ligand>
</feature>
<evidence type="ECO:0000256" key="4">
    <source>
        <dbReference type="ARBA" id="ARBA00037918"/>
    </source>
</evidence>
<evidence type="ECO:0000256" key="6">
    <source>
        <dbReference type="ARBA" id="ARBA00040132"/>
    </source>
</evidence>
<evidence type="ECO:0000256" key="1">
    <source>
        <dbReference type="ARBA" id="ARBA00022723"/>
    </source>
</evidence>
<dbReference type="EMBL" id="FNVQ01000001">
    <property type="protein sequence ID" value="SEF91338.1"/>
    <property type="molecule type" value="Genomic_DNA"/>
</dbReference>
<feature type="binding site" evidence="10">
    <location>
        <position position="139"/>
    </location>
    <ligand>
        <name>NAD(+)</name>
        <dbReference type="ChEBI" id="CHEBI:57540"/>
    </ligand>
</feature>
<evidence type="ECO:0000256" key="10">
    <source>
        <dbReference type="PIRSR" id="PIRSR000112-3"/>
    </source>
</evidence>
<evidence type="ECO:0000256" key="7">
    <source>
        <dbReference type="ARBA" id="ARBA00049006"/>
    </source>
</evidence>
<evidence type="ECO:0000256" key="9">
    <source>
        <dbReference type="PIRSR" id="PIRSR000112-2"/>
    </source>
</evidence>
<proteinExistence type="predicted"/>
<reference evidence="12 13" key="1">
    <citation type="submission" date="2016-10" db="EMBL/GenBank/DDBJ databases">
        <authorList>
            <person name="de Groot N.N."/>
        </authorList>
    </citation>
    <scope>NUCLEOTIDE SEQUENCE [LARGE SCALE GENOMIC DNA]</scope>
    <source>
        <strain evidence="12 13">DSM 22012</strain>
    </source>
</reference>
<feature type="binding site" evidence="8">
    <location>
        <position position="285"/>
    </location>
    <ligand>
        <name>glycerol</name>
        <dbReference type="ChEBI" id="CHEBI:17754"/>
    </ligand>
</feature>
<evidence type="ECO:0000256" key="3">
    <source>
        <dbReference type="ARBA" id="ARBA00023027"/>
    </source>
</evidence>
<keyword evidence="13" id="KW-1185">Reference proteome</keyword>
<dbReference type="PANTHER" id="PTHR43616">
    <property type="entry name" value="GLYCEROL DEHYDROGENASE"/>
    <property type="match status" value="1"/>
</dbReference>
<organism evidence="12 13">
    <name type="scientific">Marinobacterium lutimaris</name>
    <dbReference type="NCBI Taxonomy" id="568106"/>
    <lineage>
        <taxon>Bacteria</taxon>
        <taxon>Pseudomonadati</taxon>
        <taxon>Pseudomonadota</taxon>
        <taxon>Gammaproteobacteria</taxon>
        <taxon>Oceanospirillales</taxon>
        <taxon>Oceanospirillaceae</taxon>
        <taxon>Marinobacterium</taxon>
    </lineage>
</organism>